<dbReference type="AlphaFoldDB" id="A0A7G1QBU6"/>
<keyword evidence="5" id="KW-0564">Palmitate</keyword>
<feature type="transmembrane region" description="Helical" evidence="8">
    <location>
        <begin position="12"/>
        <end position="36"/>
    </location>
</feature>
<dbReference type="InterPro" id="IPR011990">
    <property type="entry name" value="TPR-like_helical_dom_sf"/>
</dbReference>
<keyword evidence="7 9" id="KW-0449">Lipoprotein</keyword>
<proteinExistence type="predicted"/>
<dbReference type="InterPro" id="IPR028082">
    <property type="entry name" value="Peripla_BP_I"/>
</dbReference>
<gene>
    <name evidence="9" type="ORF">NSCAC_1429</name>
</gene>
<dbReference type="Pfam" id="PF04348">
    <property type="entry name" value="LppC"/>
    <property type="match status" value="1"/>
</dbReference>
<dbReference type="KEGG" id="ntg:NSCAC_1429"/>
<name>A0A7G1QBU6_9GAMM</name>
<accession>A0A7G1QBU6</accession>
<dbReference type="GO" id="GO:0009252">
    <property type="term" value="P:peptidoglycan biosynthetic process"/>
    <property type="evidence" value="ECO:0007669"/>
    <property type="project" value="UniProtKB-KW"/>
</dbReference>
<protein>
    <submittedName>
        <fullName evidence="9">LppC family lipoprotein</fullName>
    </submittedName>
</protein>
<evidence type="ECO:0000256" key="7">
    <source>
        <dbReference type="ARBA" id="ARBA00023288"/>
    </source>
</evidence>
<dbReference type="GO" id="GO:0008360">
    <property type="term" value="P:regulation of cell shape"/>
    <property type="evidence" value="ECO:0007669"/>
    <property type="project" value="UniProtKB-KW"/>
</dbReference>
<keyword evidence="3" id="KW-0573">Peptidoglycan synthesis</keyword>
<dbReference type="Gene3D" id="1.25.40.650">
    <property type="match status" value="1"/>
</dbReference>
<evidence type="ECO:0000256" key="5">
    <source>
        <dbReference type="ARBA" id="ARBA00023139"/>
    </source>
</evidence>
<keyword evidence="6" id="KW-0998">Cell outer membrane</keyword>
<dbReference type="GO" id="GO:0031241">
    <property type="term" value="C:periplasmic side of cell outer membrane"/>
    <property type="evidence" value="ECO:0007669"/>
    <property type="project" value="TreeGrafter"/>
</dbReference>
<keyword evidence="4 8" id="KW-0472">Membrane</keyword>
<organism evidence="9 10">
    <name type="scientific">Candidatus Nitrosacidococcus tergens</name>
    <dbReference type="NCBI Taxonomy" id="553981"/>
    <lineage>
        <taxon>Bacteria</taxon>
        <taxon>Pseudomonadati</taxon>
        <taxon>Pseudomonadota</taxon>
        <taxon>Gammaproteobacteria</taxon>
        <taxon>Chromatiales</taxon>
        <taxon>Chromatiaceae</taxon>
        <taxon>Candidatus Nitrosacidococcus</taxon>
    </lineage>
</organism>
<sequence>MFITTSIQRVIYFFKLISLIAIIFNLVACATDPFGFTEPSTKADTLYAKGNYLAAATEYLKLATDAQSPQREEYQLKASDAFLRGNQLLKAQNTLDKIATENLNSSLKLRYWILSAQAALSQKESTQVLSLLNNIESLNPNTQQQATIYQLRAEANELNNDLLSAAYARSKLDLSLTDSEKSAENQQYLWRDLTSLSPAILQKSYDQSSSSIFHGWIDLALIVQQYQTVPDRLNEALENWQSKYPNHPASLSLIQNISTDSEIPYHPKHIALLLPTSGKFSTIAKAIRDGFFTAYYAQDQEDTTIQVYPVSTNLQNNQSDIIEVYQQAKIAGADFIVGPLVKQAVTQLTNNHEILTLPTLVLNYLEEDNSLEIRNFYQFALSPEEEVREMANRAWYEGYDNALILTPKNSWGNRIEKALIEQWNQLGGEVLRSQPYNPNQKDYALVIQQLLNSNQGYTSQKELQEALNSKEIFALPNDQDPDLIFLIAAPEQARLIVPQLKFYRAENLPIYSTSYIYTGYPDSDQDQDLNGVIFSDIPWVLDKNIQKESSSYRNLAQNNPEDFKSLKRFYALGYDAYQIVPHLKSLYQMEDANFEGATGALSMNLQGQIKRDLLWAQFKKGIPFLLPIKNSYTRKDE</sequence>
<keyword evidence="8" id="KW-0812">Transmembrane</keyword>
<dbReference type="RefSeq" id="WP_197744107.1">
    <property type="nucleotide sequence ID" value="NZ_LR778175.1"/>
</dbReference>
<evidence type="ECO:0000256" key="1">
    <source>
        <dbReference type="ARBA" id="ARBA00022729"/>
    </source>
</evidence>
<keyword evidence="2" id="KW-0133">Cell shape</keyword>
<dbReference type="EMBL" id="LR778175">
    <property type="protein sequence ID" value="CAB1276956.1"/>
    <property type="molecule type" value="Genomic_DNA"/>
</dbReference>
<keyword evidence="1" id="KW-0732">Signal</keyword>
<dbReference type="InterPro" id="IPR007443">
    <property type="entry name" value="LpoA"/>
</dbReference>
<dbReference type="SUPFAM" id="SSF53822">
    <property type="entry name" value="Periplasmic binding protein-like I"/>
    <property type="match status" value="1"/>
</dbReference>
<dbReference type="Gene3D" id="1.25.40.10">
    <property type="entry name" value="Tetratricopeptide repeat domain"/>
    <property type="match status" value="1"/>
</dbReference>
<keyword evidence="8" id="KW-1133">Transmembrane helix</keyword>
<keyword evidence="10" id="KW-1185">Reference proteome</keyword>
<reference evidence="9 10" key="1">
    <citation type="submission" date="2020-03" db="EMBL/GenBank/DDBJ databases">
        <authorList>
            <person name="Picone N."/>
        </authorList>
    </citation>
    <scope>NUCLEOTIDE SEQUENCE [LARGE SCALE GENOMIC DNA]</scope>
    <source>
        <strain evidence="9">NSCAC1</strain>
    </source>
</reference>
<evidence type="ECO:0000313" key="9">
    <source>
        <dbReference type="EMBL" id="CAB1276956.1"/>
    </source>
</evidence>
<dbReference type="GO" id="GO:0030234">
    <property type="term" value="F:enzyme regulator activity"/>
    <property type="evidence" value="ECO:0007669"/>
    <property type="project" value="TreeGrafter"/>
</dbReference>
<dbReference type="Gene3D" id="3.40.50.2300">
    <property type="match status" value="2"/>
</dbReference>
<dbReference type="PANTHER" id="PTHR38038:SF1">
    <property type="entry name" value="PENICILLIN-BINDING PROTEIN ACTIVATOR LPOA"/>
    <property type="match status" value="1"/>
</dbReference>
<evidence type="ECO:0000313" key="10">
    <source>
        <dbReference type="Proteomes" id="UP000516072"/>
    </source>
</evidence>
<evidence type="ECO:0000256" key="2">
    <source>
        <dbReference type="ARBA" id="ARBA00022960"/>
    </source>
</evidence>
<evidence type="ECO:0000256" key="3">
    <source>
        <dbReference type="ARBA" id="ARBA00022984"/>
    </source>
</evidence>
<dbReference type="Proteomes" id="UP000516072">
    <property type="component" value="Chromosome"/>
</dbReference>
<evidence type="ECO:0000256" key="4">
    <source>
        <dbReference type="ARBA" id="ARBA00023136"/>
    </source>
</evidence>
<evidence type="ECO:0000256" key="6">
    <source>
        <dbReference type="ARBA" id="ARBA00023237"/>
    </source>
</evidence>
<dbReference type="CDD" id="cd06339">
    <property type="entry name" value="PBP1_YraM_LppC_lipoprotein-like"/>
    <property type="match status" value="1"/>
</dbReference>
<dbReference type="PANTHER" id="PTHR38038">
    <property type="entry name" value="PENICILLIN-BINDING PROTEIN ACTIVATOR LPOA"/>
    <property type="match status" value="1"/>
</dbReference>
<evidence type="ECO:0000256" key="8">
    <source>
        <dbReference type="SAM" id="Phobius"/>
    </source>
</evidence>